<dbReference type="EMBL" id="CP092864">
    <property type="protein sequence ID" value="UYV63525.1"/>
    <property type="molecule type" value="Genomic_DNA"/>
</dbReference>
<dbReference type="PANTHER" id="PTHR33223:SF6">
    <property type="entry name" value="CCHC-TYPE DOMAIN-CONTAINING PROTEIN"/>
    <property type="match status" value="1"/>
</dbReference>
<accession>A0ABY6K8D7</accession>
<dbReference type="Proteomes" id="UP001235939">
    <property type="component" value="Chromosome 02"/>
</dbReference>
<dbReference type="PANTHER" id="PTHR33223">
    <property type="entry name" value="CCHC-TYPE DOMAIN-CONTAINING PROTEIN"/>
    <property type="match status" value="1"/>
</dbReference>
<evidence type="ECO:0008006" key="3">
    <source>
        <dbReference type="Google" id="ProtNLM"/>
    </source>
</evidence>
<sequence>MERLQRQQDDKPRPSLLTELSSKLPLHPRLLHQKSTKICRYPETTPPNASKHQAWIYLHNNHTGHGYIQADLATVSKEDPTCPHWQDEDQTVDHLLFTCPTFQYQRFQTATLLVVVNPNIDIPKYDGTEDPRPWIESLEEIGFLYHWADYIISRYAAMNMIGSAKTWLNLHKKSFTSLENSKSRLIEDFASDANKEEMKMRLNRMQQWNEPAIRFAEDILVLCNKVDPQME</sequence>
<organism evidence="1 2">
    <name type="scientific">Cordylochernes scorpioides</name>
    <dbReference type="NCBI Taxonomy" id="51811"/>
    <lineage>
        <taxon>Eukaryota</taxon>
        <taxon>Metazoa</taxon>
        <taxon>Ecdysozoa</taxon>
        <taxon>Arthropoda</taxon>
        <taxon>Chelicerata</taxon>
        <taxon>Arachnida</taxon>
        <taxon>Pseudoscorpiones</taxon>
        <taxon>Cheliferoidea</taxon>
        <taxon>Chernetidae</taxon>
        <taxon>Cordylochernes</taxon>
    </lineage>
</organism>
<gene>
    <name evidence="1" type="ORF">LAZ67_2004512</name>
</gene>
<evidence type="ECO:0000313" key="1">
    <source>
        <dbReference type="EMBL" id="UYV63525.1"/>
    </source>
</evidence>
<protein>
    <recommendedName>
        <fullName evidence="3">Reverse transcriptase zinc-binding domain-containing protein</fullName>
    </recommendedName>
</protein>
<name>A0ABY6K8D7_9ARAC</name>
<evidence type="ECO:0000313" key="2">
    <source>
        <dbReference type="Proteomes" id="UP001235939"/>
    </source>
</evidence>
<reference evidence="1 2" key="1">
    <citation type="submission" date="2022-01" db="EMBL/GenBank/DDBJ databases">
        <title>A chromosomal length assembly of Cordylochernes scorpioides.</title>
        <authorList>
            <person name="Zeh D."/>
            <person name="Zeh J."/>
        </authorList>
    </citation>
    <scope>NUCLEOTIDE SEQUENCE [LARGE SCALE GENOMIC DNA]</scope>
    <source>
        <strain evidence="1">IN4F17</strain>
        <tissue evidence="1">Whole Body</tissue>
    </source>
</reference>
<proteinExistence type="predicted"/>
<keyword evidence="2" id="KW-1185">Reference proteome</keyword>